<evidence type="ECO:0000313" key="1">
    <source>
        <dbReference type="EMBL" id="ACB81968.1"/>
    </source>
</evidence>
<dbReference type="KEGG" id="mpo:Mpop_3838"/>
<proteinExistence type="predicted"/>
<dbReference type="HOGENOM" id="CLU_144120_0_0_5"/>
<protein>
    <submittedName>
        <fullName evidence="1">Uncharacterized protein</fullName>
    </submittedName>
</protein>
<dbReference type="RefSeq" id="WP_012455673.1">
    <property type="nucleotide sequence ID" value="NC_010725.1"/>
</dbReference>
<dbReference type="Pfam" id="PF20339">
    <property type="entry name" value="DUF6634"/>
    <property type="match status" value="1"/>
</dbReference>
<dbReference type="InterPro" id="IPR046574">
    <property type="entry name" value="DUF6634"/>
</dbReference>
<dbReference type="STRING" id="441620.Mpop_3838"/>
<evidence type="ECO:0000313" key="2">
    <source>
        <dbReference type="Proteomes" id="UP000007136"/>
    </source>
</evidence>
<sequence>MPILNRGPGPFPHLAHLACKLSTLAEDLQRIARGEHPTERVLREAPILTDWRVSLSPMPHLVGTVVGHPEIGDGRICRTSELVTFDPVSGYARTFSRFYRLEP</sequence>
<gene>
    <name evidence="1" type="ordered locus">Mpop_3838</name>
</gene>
<dbReference type="OrthoDB" id="7870532at2"/>
<organism evidence="1 2">
    <name type="scientific">Methylorubrum populi (strain ATCC BAA-705 / NCIMB 13946 / BJ001)</name>
    <name type="common">Methylobacterium populi</name>
    <dbReference type="NCBI Taxonomy" id="441620"/>
    <lineage>
        <taxon>Bacteria</taxon>
        <taxon>Pseudomonadati</taxon>
        <taxon>Pseudomonadota</taxon>
        <taxon>Alphaproteobacteria</taxon>
        <taxon>Hyphomicrobiales</taxon>
        <taxon>Methylobacteriaceae</taxon>
        <taxon>Methylorubrum</taxon>
    </lineage>
</organism>
<dbReference type="eggNOG" id="COG0466">
    <property type="taxonomic scope" value="Bacteria"/>
</dbReference>
<dbReference type="AlphaFoldDB" id="B1Z9K4"/>
<name>B1Z9K4_METPB</name>
<dbReference type="EMBL" id="CP001029">
    <property type="protein sequence ID" value="ACB81968.1"/>
    <property type="molecule type" value="Genomic_DNA"/>
</dbReference>
<reference evidence="1" key="1">
    <citation type="submission" date="2008-04" db="EMBL/GenBank/DDBJ databases">
        <title>Complete sequence of chromosome of Methylobacterium populi BJ001.</title>
        <authorList>
            <consortium name="US DOE Joint Genome Institute"/>
            <person name="Copeland A."/>
            <person name="Lucas S."/>
            <person name="Lapidus A."/>
            <person name="Glavina del Rio T."/>
            <person name="Dalin E."/>
            <person name="Tice H."/>
            <person name="Bruce D."/>
            <person name="Goodwin L."/>
            <person name="Pitluck S."/>
            <person name="Chertkov O."/>
            <person name="Brettin T."/>
            <person name="Detter J.C."/>
            <person name="Han C."/>
            <person name="Kuske C.R."/>
            <person name="Schmutz J."/>
            <person name="Larimer F."/>
            <person name="Land M."/>
            <person name="Hauser L."/>
            <person name="Kyrpides N."/>
            <person name="Mikhailova N."/>
            <person name="Marx C."/>
            <person name="Richardson P."/>
        </authorList>
    </citation>
    <scope>NUCLEOTIDE SEQUENCE [LARGE SCALE GENOMIC DNA]</scope>
    <source>
        <strain evidence="1">BJ001</strain>
    </source>
</reference>
<dbReference type="Proteomes" id="UP000007136">
    <property type="component" value="Chromosome"/>
</dbReference>
<accession>B1Z9K4</accession>